<dbReference type="Pfam" id="PF01424">
    <property type="entry name" value="R3H"/>
    <property type="match status" value="1"/>
</dbReference>
<dbReference type="Gene3D" id="3.30.300.20">
    <property type="match status" value="1"/>
</dbReference>
<evidence type="ECO:0000313" key="2">
    <source>
        <dbReference type="EMBL" id="PIU03454.1"/>
    </source>
</evidence>
<organism evidence="2 3">
    <name type="scientific">Candidatus Shapirobacteria bacterium CG08_land_8_20_14_0_20_39_18</name>
    <dbReference type="NCBI Taxonomy" id="1974883"/>
    <lineage>
        <taxon>Bacteria</taxon>
        <taxon>Candidatus Shapironibacteriota</taxon>
    </lineage>
</organism>
<dbReference type="Proteomes" id="UP000228996">
    <property type="component" value="Unassembled WGS sequence"/>
</dbReference>
<dbReference type="InterPro" id="IPR015946">
    <property type="entry name" value="KH_dom-like_a/b"/>
</dbReference>
<dbReference type="SMART" id="SM00393">
    <property type="entry name" value="R3H"/>
    <property type="match status" value="1"/>
</dbReference>
<protein>
    <recommendedName>
        <fullName evidence="1">R3H domain-containing protein</fullName>
    </recommendedName>
</protein>
<dbReference type="GO" id="GO:0003723">
    <property type="term" value="F:RNA binding"/>
    <property type="evidence" value="ECO:0007669"/>
    <property type="project" value="InterPro"/>
</dbReference>
<dbReference type="InterPro" id="IPR034079">
    <property type="entry name" value="R3H_KhpB"/>
</dbReference>
<dbReference type="InterPro" id="IPR038008">
    <property type="entry name" value="Jag_KH"/>
</dbReference>
<dbReference type="EMBL" id="PEYO01000017">
    <property type="protein sequence ID" value="PIU03454.1"/>
    <property type="molecule type" value="Genomic_DNA"/>
</dbReference>
<dbReference type="Gene3D" id="3.30.1370.50">
    <property type="entry name" value="R3H-like domain"/>
    <property type="match status" value="1"/>
</dbReference>
<proteinExistence type="predicted"/>
<dbReference type="InterPro" id="IPR039247">
    <property type="entry name" value="KhpB"/>
</dbReference>
<reference evidence="3" key="1">
    <citation type="submission" date="2017-09" db="EMBL/GenBank/DDBJ databases">
        <title>Depth-based differentiation of microbial function through sediment-hosted aquifers and enrichment of novel symbionts in the deep terrestrial subsurface.</title>
        <authorList>
            <person name="Probst A.J."/>
            <person name="Ladd B."/>
            <person name="Jarett J.K."/>
            <person name="Geller-Mcgrath D.E."/>
            <person name="Sieber C.M.K."/>
            <person name="Emerson J.B."/>
            <person name="Anantharaman K."/>
            <person name="Thomas B.C."/>
            <person name="Malmstrom R."/>
            <person name="Stieglmeier M."/>
            <person name="Klingl A."/>
            <person name="Woyke T."/>
            <person name="Ryan C.M."/>
            <person name="Banfield J.F."/>
        </authorList>
    </citation>
    <scope>NUCLEOTIDE SEQUENCE [LARGE SCALE GENOMIC DNA]</scope>
</reference>
<dbReference type="Pfam" id="PF13083">
    <property type="entry name" value="KH_KhpA-B"/>
    <property type="match status" value="1"/>
</dbReference>
<sequence>MEKKLKIVKKIAAKMLKLLKVEAKLDVSEDKENQAIMVQIETEDSGVLIGLHGETLASFQLLLSIIASREMGEWGRIIVNVGDYRQKREEVLRHMGLNAAQKVRFSGESVCLPGLSASDRRVIHLVLSEYNDVAAESEGEGKDRHLVIKPNKAG</sequence>
<comment type="caution">
    <text evidence="2">The sequence shown here is derived from an EMBL/GenBank/DDBJ whole genome shotgun (WGS) entry which is preliminary data.</text>
</comment>
<dbReference type="AlphaFoldDB" id="A0A2M6XCS0"/>
<gene>
    <name evidence="2" type="ORF">COT44_03350</name>
</gene>
<name>A0A2M6XCS0_9BACT</name>
<dbReference type="CDD" id="cd02414">
    <property type="entry name" value="KH-II_Jag"/>
    <property type="match status" value="1"/>
</dbReference>
<dbReference type="PROSITE" id="PS51061">
    <property type="entry name" value="R3H"/>
    <property type="match status" value="1"/>
</dbReference>
<dbReference type="InterPro" id="IPR036867">
    <property type="entry name" value="R3H_dom_sf"/>
</dbReference>
<feature type="domain" description="R3H" evidence="1">
    <location>
        <begin position="86"/>
        <end position="152"/>
    </location>
</feature>
<dbReference type="SUPFAM" id="SSF82708">
    <property type="entry name" value="R3H domain"/>
    <property type="match status" value="1"/>
</dbReference>
<dbReference type="CDD" id="cd02644">
    <property type="entry name" value="R3H_jag"/>
    <property type="match status" value="1"/>
</dbReference>
<dbReference type="PANTHER" id="PTHR35800:SF1">
    <property type="entry name" value="RNA-BINDING PROTEIN KHPB"/>
    <property type="match status" value="1"/>
</dbReference>
<evidence type="ECO:0000259" key="1">
    <source>
        <dbReference type="PROSITE" id="PS51061"/>
    </source>
</evidence>
<dbReference type="InterPro" id="IPR001374">
    <property type="entry name" value="R3H_dom"/>
</dbReference>
<accession>A0A2M6XCS0</accession>
<dbReference type="PANTHER" id="PTHR35800">
    <property type="entry name" value="PROTEIN JAG"/>
    <property type="match status" value="1"/>
</dbReference>
<evidence type="ECO:0000313" key="3">
    <source>
        <dbReference type="Proteomes" id="UP000228996"/>
    </source>
</evidence>